<feature type="binding site" evidence="9">
    <location>
        <position position="175"/>
    </location>
    <ligand>
        <name>2-[(2R,5Z)-2-carboxy-4-methylthiazol-5(2H)-ylidene]ethyl phosphate</name>
        <dbReference type="ChEBI" id="CHEBI:62899"/>
    </ligand>
</feature>
<dbReference type="Proteomes" id="UP001357223">
    <property type="component" value="Chromosome"/>
</dbReference>
<dbReference type="HAMAP" id="MF_00097">
    <property type="entry name" value="TMP_synthase"/>
    <property type="match status" value="1"/>
</dbReference>
<evidence type="ECO:0000256" key="5">
    <source>
        <dbReference type="ARBA" id="ARBA00022977"/>
    </source>
</evidence>
<feature type="binding site" evidence="9">
    <location>
        <position position="99"/>
    </location>
    <ligand>
        <name>Mg(2+)</name>
        <dbReference type="ChEBI" id="CHEBI:18420"/>
    </ligand>
</feature>
<dbReference type="RefSeq" id="WP_338452229.1">
    <property type="nucleotide sequence ID" value="NZ_CP137640.1"/>
</dbReference>
<dbReference type="InterPro" id="IPR013785">
    <property type="entry name" value="Aldolase_TIM"/>
</dbReference>
<dbReference type="EMBL" id="CP137640">
    <property type="protein sequence ID" value="WVX83344.1"/>
    <property type="molecule type" value="Genomic_DNA"/>
</dbReference>
<feature type="binding site" evidence="9">
    <location>
        <position position="79"/>
    </location>
    <ligand>
        <name>4-amino-2-methyl-5-(diphosphooxymethyl)pyrimidine</name>
        <dbReference type="ChEBI" id="CHEBI:57841"/>
    </ligand>
</feature>
<dbReference type="InterPro" id="IPR022998">
    <property type="entry name" value="ThiamineP_synth_TenI"/>
</dbReference>
<evidence type="ECO:0000256" key="2">
    <source>
        <dbReference type="ARBA" id="ARBA00022679"/>
    </source>
</evidence>
<evidence type="ECO:0000256" key="3">
    <source>
        <dbReference type="ARBA" id="ARBA00022723"/>
    </source>
</evidence>
<feature type="binding site" evidence="9">
    <location>
        <begin position="195"/>
        <end position="196"/>
    </location>
    <ligand>
        <name>2-[(2R,5Z)-2-carboxy-4-methylthiazol-5(2H)-ylidene]ethyl phosphate</name>
        <dbReference type="ChEBI" id="CHEBI:62899"/>
    </ligand>
</feature>
<dbReference type="Gene3D" id="3.20.20.70">
    <property type="entry name" value="Aldolase class I"/>
    <property type="match status" value="1"/>
</dbReference>
<evidence type="ECO:0000313" key="13">
    <source>
        <dbReference type="EMBL" id="WVX83344.1"/>
    </source>
</evidence>
<feature type="binding site" evidence="9">
    <location>
        <position position="117"/>
    </location>
    <ligand>
        <name>4-amino-2-methyl-5-(diphosphooxymethyl)pyrimidine</name>
        <dbReference type="ChEBI" id="CHEBI:57841"/>
    </ligand>
</feature>
<comment type="catalytic activity">
    <reaction evidence="6 9 10">
        <text>4-methyl-5-(2-phosphooxyethyl)-thiazole + 4-amino-2-methyl-5-(diphosphooxymethyl)pyrimidine + H(+) = thiamine phosphate + diphosphate</text>
        <dbReference type="Rhea" id="RHEA:22328"/>
        <dbReference type="ChEBI" id="CHEBI:15378"/>
        <dbReference type="ChEBI" id="CHEBI:33019"/>
        <dbReference type="ChEBI" id="CHEBI:37575"/>
        <dbReference type="ChEBI" id="CHEBI:57841"/>
        <dbReference type="ChEBI" id="CHEBI:58296"/>
        <dbReference type="EC" id="2.5.1.3"/>
    </reaction>
</comment>
<dbReference type="PANTHER" id="PTHR20857:SF15">
    <property type="entry name" value="THIAMINE-PHOSPHATE SYNTHASE"/>
    <property type="match status" value="1"/>
</dbReference>
<feature type="binding site" evidence="9">
    <location>
        <begin position="143"/>
        <end position="145"/>
    </location>
    <ligand>
        <name>2-[(2R,5Z)-2-carboxy-4-methylthiazol-5(2H)-ylidene]ethyl phosphate</name>
        <dbReference type="ChEBI" id="CHEBI:62899"/>
    </ligand>
</feature>
<feature type="binding site" evidence="9">
    <location>
        <position position="80"/>
    </location>
    <ligand>
        <name>Mg(2+)</name>
        <dbReference type="ChEBI" id="CHEBI:18420"/>
    </ligand>
</feature>
<name>A0ABZ2CQF0_9BACI</name>
<feature type="binding site" evidence="9">
    <location>
        <position position="146"/>
    </location>
    <ligand>
        <name>4-amino-2-methyl-5-(diphosphooxymethyl)pyrimidine</name>
        <dbReference type="ChEBI" id="CHEBI:57841"/>
    </ligand>
</feature>
<comment type="function">
    <text evidence="9">Condenses 4-methyl-5-(beta-hydroxyethyl)thiazole monophosphate (THZ-P) and 2-methyl-4-amino-5-hydroxymethyl pyrimidine pyrophosphate (HMP-PP) to form thiamine monophosphate (TMP).</text>
</comment>
<dbReference type="SUPFAM" id="SSF51391">
    <property type="entry name" value="Thiamin phosphate synthase"/>
    <property type="match status" value="1"/>
</dbReference>
<dbReference type="InterPro" id="IPR034291">
    <property type="entry name" value="TMP_synthase"/>
</dbReference>
<evidence type="ECO:0000256" key="7">
    <source>
        <dbReference type="ARBA" id="ARBA00047851"/>
    </source>
</evidence>
<evidence type="ECO:0000256" key="6">
    <source>
        <dbReference type="ARBA" id="ARBA00047334"/>
    </source>
</evidence>
<comment type="cofactor">
    <cofactor evidence="9">
        <name>Mg(2+)</name>
        <dbReference type="ChEBI" id="CHEBI:18420"/>
    </cofactor>
    <text evidence="9">Binds 1 Mg(2+) ion per subunit.</text>
</comment>
<comment type="pathway">
    <text evidence="1 9 11">Cofactor biosynthesis; thiamine diphosphate biosynthesis; thiamine phosphate from 4-amino-2-methyl-5-diphosphomethylpyrimidine and 4-methyl-5-(2-phosphoethyl)-thiazole: step 1/1.</text>
</comment>
<comment type="catalytic activity">
    <reaction evidence="7 9 10">
        <text>2-(2-carboxy-4-methylthiazol-5-yl)ethyl phosphate + 4-amino-2-methyl-5-(diphosphooxymethyl)pyrimidine + 2 H(+) = thiamine phosphate + CO2 + diphosphate</text>
        <dbReference type="Rhea" id="RHEA:47848"/>
        <dbReference type="ChEBI" id="CHEBI:15378"/>
        <dbReference type="ChEBI" id="CHEBI:16526"/>
        <dbReference type="ChEBI" id="CHEBI:33019"/>
        <dbReference type="ChEBI" id="CHEBI:37575"/>
        <dbReference type="ChEBI" id="CHEBI:57841"/>
        <dbReference type="ChEBI" id="CHEBI:62890"/>
        <dbReference type="EC" id="2.5.1.3"/>
    </reaction>
</comment>
<evidence type="ECO:0000259" key="12">
    <source>
        <dbReference type="Pfam" id="PF02581"/>
    </source>
</evidence>
<feature type="domain" description="Thiamine phosphate synthase/TenI" evidence="12">
    <location>
        <begin position="15"/>
        <end position="198"/>
    </location>
</feature>
<keyword evidence="3 9" id="KW-0479">Metal-binding</keyword>
<comment type="catalytic activity">
    <reaction evidence="8 9 10">
        <text>2-[(2R,5Z)-2-carboxy-4-methylthiazol-5(2H)-ylidene]ethyl phosphate + 4-amino-2-methyl-5-(diphosphooxymethyl)pyrimidine + 2 H(+) = thiamine phosphate + CO2 + diphosphate</text>
        <dbReference type="Rhea" id="RHEA:47844"/>
        <dbReference type="ChEBI" id="CHEBI:15378"/>
        <dbReference type="ChEBI" id="CHEBI:16526"/>
        <dbReference type="ChEBI" id="CHEBI:33019"/>
        <dbReference type="ChEBI" id="CHEBI:37575"/>
        <dbReference type="ChEBI" id="CHEBI:57841"/>
        <dbReference type="ChEBI" id="CHEBI:62899"/>
        <dbReference type="EC" id="2.5.1.3"/>
    </reaction>
</comment>
<evidence type="ECO:0000256" key="9">
    <source>
        <dbReference type="HAMAP-Rule" id="MF_00097"/>
    </source>
</evidence>
<proteinExistence type="inferred from homology"/>
<evidence type="ECO:0000256" key="11">
    <source>
        <dbReference type="RuleBase" id="RU004253"/>
    </source>
</evidence>
<dbReference type="PANTHER" id="PTHR20857">
    <property type="entry name" value="THIAMINE-PHOSPHATE PYROPHOSPHORYLASE"/>
    <property type="match status" value="1"/>
</dbReference>
<dbReference type="NCBIfam" id="TIGR00693">
    <property type="entry name" value="thiE"/>
    <property type="match status" value="1"/>
</dbReference>
<dbReference type="InterPro" id="IPR036206">
    <property type="entry name" value="ThiamineP_synth_sf"/>
</dbReference>
<keyword evidence="2 9" id="KW-0808">Transferase</keyword>
<feature type="binding site" evidence="9">
    <location>
        <begin position="44"/>
        <end position="48"/>
    </location>
    <ligand>
        <name>4-amino-2-methyl-5-(diphosphooxymethyl)pyrimidine</name>
        <dbReference type="ChEBI" id="CHEBI:57841"/>
    </ligand>
</feature>
<keyword evidence="14" id="KW-1185">Reference proteome</keyword>
<protein>
    <recommendedName>
        <fullName evidence="9">Thiamine-phosphate synthase</fullName>
        <shortName evidence="9">TP synthase</shortName>
        <shortName evidence="9">TPS</shortName>
        <ecNumber evidence="9">2.5.1.3</ecNumber>
    </recommendedName>
    <alternativeName>
        <fullName evidence="9">Thiamine-phosphate pyrophosphorylase</fullName>
        <shortName evidence="9">TMP pyrophosphorylase</shortName>
        <shortName evidence="9">TMP-PPase</shortName>
    </alternativeName>
</protein>
<dbReference type="Pfam" id="PF02581">
    <property type="entry name" value="TMP-TENI"/>
    <property type="match status" value="1"/>
</dbReference>
<evidence type="ECO:0000256" key="10">
    <source>
        <dbReference type="RuleBase" id="RU003826"/>
    </source>
</evidence>
<gene>
    <name evidence="9 13" type="primary">thiE</name>
    <name evidence="13" type="ORF">R4Z09_10275</name>
</gene>
<dbReference type="EC" id="2.5.1.3" evidence="9"/>
<sequence length="217" mass="23182">MKTFNQDWLKNALSLYFIMGSVNTKKKPSIVLEEAVQGGVTCFQFREKGTGALAGPEKYALAEELKFICQKAGIPFIVNDDIELALALHADGVHIGQEDEPVRIVREKVGDKILGVSVHNFMEAQSALQVGADYFGVGPIYPTNSKADAKEVQGVKIIRDLRSEGFTIPIVGIGGITANNAGEVIKAGADGVSVISAISLEESPKIAAEKLREGIAI</sequence>
<comment type="similarity">
    <text evidence="9 10">Belongs to the thiamine-phosphate synthase family.</text>
</comment>
<keyword evidence="5 9" id="KW-0784">Thiamine biosynthesis</keyword>
<reference evidence="13 14" key="1">
    <citation type="submission" date="2023-10" db="EMBL/GenBank/DDBJ databases">
        <title>Niallia locisalis sp.nov. isolated from a salt pond sample.</title>
        <authorList>
            <person name="Li X.-J."/>
            <person name="Dong L."/>
        </authorList>
    </citation>
    <scope>NUCLEOTIDE SEQUENCE [LARGE SCALE GENOMIC DNA]</scope>
    <source>
        <strain evidence="13 14">DSM 29761</strain>
    </source>
</reference>
<evidence type="ECO:0000256" key="8">
    <source>
        <dbReference type="ARBA" id="ARBA00047883"/>
    </source>
</evidence>
<dbReference type="CDD" id="cd00564">
    <property type="entry name" value="TMP_TenI"/>
    <property type="match status" value="1"/>
</dbReference>
<evidence type="ECO:0000256" key="1">
    <source>
        <dbReference type="ARBA" id="ARBA00005165"/>
    </source>
</evidence>
<evidence type="ECO:0000313" key="14">
    <source>
        <dbReference type="Proteomes" id="UP001357223"/>
    </source>
</evidence>
<accession>A0ABZ2CQF0</accession>
<organism evidence="13 14">
    <name type="scientific">Niallia oryzisoli</name>
    <dbReference type="NCBI Taxonomy" id="1737571"/>
    <lineage>
        <taxon>Bacteria</taxon>
        <taxon>Bacillati</taxon>
        <taxon>Bacillota</taxon>
        <taxon>Bacilli</taxon>
        <taxon>Bacillales</taxon>
        <taxon>Bacillaceae</taxon>
        <taxon>Niallia</taxon>
    </lineage>
</organism>
<keyword evidence="4 9" id="KW-0460">Magnesium</keyword>
<evidence type="ECO:0000256" key="4">
    <source>
        <dbReference type="ARBA" id="ARBA00022842"/>
    </source>
</evidence>
<dbReference type="GO" id="GO:0004789">
    <property type="term" value="F:thiamine-phosphate diphosphorylase activity"/>
    <property type="evidence" value="ECO:0007669"/>
    <property type="project" value="UniProtKB-EC"/>
</dbReference>